<dbReference type="PANTHER" id="PTHR43649:SF32">
    <property type="entry name" value="SUGAR BINDING SECRETED PROTEIN"/>
    <property type="match status" value="1"/>
</dbReference>
<keyword evidence="2" id="KW-1185">Reference proteome</keyword>
<proteinExistence type="predicted"/>
<sequence>MRRTVRAAVAGMAATLLIAGCSGQSLEGKEDTSNGAAGEQITLKVNFWGDMGLDALKAKYEKDHPNIKIVLNTGEFNAQHEDLQKKLVAGSGAPDISAVDEGFIVQFRNQADKFVNLLDKGGADFESKYLDWKWKASMSADGKQIGLGTDVGGLAMCYRSDLFEKAGLPKDRDAVSKLWTNWDDFINVGKQYTAKTGKKFIDSGTNMFNPVLAQQPVGFYDEQEQLQMNGGPKVAFDVSMKAIDAGISANLASFQPNWNQGFKKDQFAVLACPAWMLGHIQETAPDQKGKWDIAAIPGGGGNWGGSWWTIPSQGKNVDAAAEFVKWMVQPEQQIEVFKTVGNLPSQPALYKDPAVLDYKKEFMSDAPTGQIFAATAESLKPQYLGKKNGPTRVAVENVITRVQQGGLKSDAAWAEAVKQAEKVAKTGKA</sequence>
<dbReference type="Proteomes" id="UP001523216">
    <property type="component" value="Unassembled WGS sequence"/>
</dbReference>
<dbReference type="InterPro" id="IPR006059">
    <property type="entry name" value="SBP"/>
</dbReference>
<dbReference type="PANTHER" id="PTHR43649">
    <property type="entry name" value="ARABINOSE-BINDING PROTEIN-RELATED"/>
    <property type="match status" value="1"/>
</dbReference>
<dbReference type="InterPro" id="IPR050490">
    <property type="entry name" value="Bact_solute-bd_prot1"/>
</dbReference>
<reference evidence="1 2" key="1">
    <citation type="submission" date="2022-06" db="EMBL/GenBank/DDBJ databases">
        <title>Actinoplanes abujensis sp. nov., isolated from Nigerian arid soil.</title>
        <authorList>
            <person name="Ding P."/>
        </authorList>
    </citation>
    <scope>NUCLEOTIDE SEQUENCE [LARGE SCALE GENOMIC DNA]</scope>
    <source>
        <strain evidence="2">TRM88002</strain>
    </source>
</reference>
<comment type="caution">
    <text evidence="1">The sequence shown here is derived from an EMBL/GenBank/DDBJ whole genome shotgun (WGS) entry which is preliminary data.</text>
</comment>
<organism evidence="1 2">
    <name type="scientific">Paractinoplanes hotanensis</name>
    <dbReference type="NCBI Taxonomy" id="2906497"/>
    <lineage>
        <taxon>Bacteria</taxon>
        <taxon>Bacillati</taxon>
        <taxon>Actinomycetota</taxon>
        <taxon>Actinomycetes</taxon>
        <taxon>Micromonosporales</taxon>
        <taxon>Micromonosporaceae</taxon>
        <taxon>Paractinoplanes</taxon>
    </lineage>
</organism>
<evidence type="ECO:0000313" key="2">
    <source>
        <dbReference type="Proteomes" id="UP001523216"/>
    </source>
</evidence>
<dbReference type="SUPFAM" id="SSF53850">
    <property type="entry name" value="Periplasmic binding protein-like II"/>
    <property type="match status" value="1"/>
</dbReference>
<protein>
    <submittedName>
        <fullName evidence="1">ABC transporter substrate-binding protein</fullName>
    </submittedName>
</protein>
<accession>A0ABT0XSJ0</accession>
<gene>
    <name evidence="1" type="ORF">LXN57_04100</name>
</gene>
<dbReference type="RefSeq" id="WP_221375916.1">
    <property type="nucleotide sequence ID" value="NZ_JAMQOL010000005.1"/>
</dbReference>
<dbReference type="EMBL" id="JAMQOL010000005">
    <property type="protein sequence ID" value="MCM4076746.1"/>
    <property type="molecule type" value="Genomic_DNA"/>
</dbReference>
<evidence type="ECO:0000313" key="1">
    <source>
        <dbReference type="EMBL" id="MCM4076746.1"/>
    </source>
</evidence>
<dbReference type="Gene3D" id="3.40.190.10">
    <property type="entry name" value="Periplasmic binding protein-like II"/>
    <property type="match status" value="1"/>
</dbReference>
<dbReference type="PROSITE" id="PS51257">
    <property type="entry name" value="PROKAR_LIPOPROTEIN"/>
    <property type="match status" value="1"/>
</dbReference>
<dbReference type="Pfam" id="PF01547">
    <property type="entry name" value="SBP_bac_1"/>
    <property type="match status" value="1"/>
</dbReference>
<name>A0ABT0XSJ0_9ACTN</name>